<keyword evidence="2" id="KW-1185">Reference proteome</keyword>
<name>A0A5K7SF45_9BACT</name>
<accession>A0A5K7SF45</accession>
<dbReference type="AlphaFoldDB" id="A0A5K7SF45"/>
<dbReference type="SUPFAM" id="SSF51569">
    <property type="entry name" value="Aldolase"/>
    <property type="match status" value="1"/>
</dbReference>
<gene>
    <name evidence="1" type="ORF">AQPE_4411</name>
</gene>
<dbReference type="EMBL" id="AP018694">
    <property type="protein sequence ID" value="BBE20220.1"/>
    <property type="molecule type" value="Genomic_DNA"/>
</dbReference>
<evidence type="ECO:0000313" key="2">
    <source>
        <dbReference type="Proteomes" id="UP001193389"/>
    </source>
</evidence>
<organism evidence="1 2">
    <name type="scientific">Aquipluma nitroreducens</name>
    <dbReference type="NCBI Taxonomy" id="2010828"/>
    <lineage>
        <taxon>Bacteria</taxon>
        <taxon>Pseudomonadati</taxon>
        <taxon>Bacteroidota</taxon>
        <taxon>Bacteroidia</taxon>
        <taxon>Marinilabiliales</taxon>
        <taxon>Prolixibacteraceae</taxon>
        <taxon>Aquipluma</taxon>
    </lineage>
</organism>
<dbReference type="Gene3D" id="3.20.20.70">
    <property type="entry name" value="Aldolase class I"/>
    <property type="match status" value="1"/>
</dbReference>
<sequence length="405" mass="45387">MDYILKRVDELSEQDGINRTIFAACPNSISVIKAALRSAKRWNSPVKFATTLNQVDIDRGYTNLNQKEFFNTIKLEADRLNVEVPVIVAVDHGGPWLKDLHTIEKWSFERSFEAVKKSFEASVSGCYDLIHVDPTIDITLPSGQLIAIETVAARTLDLIEHTENFRRKGGFPRMAYEVGTEEVHGGLADMSTFRKFLDLLQKGLSDRGLKDVWPCLVVGKVGTDLHTTTFDPNVAKELTKVAREYGSVIKGHYSDGVTNPEAYPLSGMGGANVGPEFTISEYDGLMELEKLEIQYFNSGKIARCSDIGVILYQAVVHSGRWKKWIQSGEDAANFESIRSERKEWLISTGCRYIWQNAEVLAARAQLYSNLENRGIQAEGIVLSNIECAMDKYFAAFNLKNLNDLL</sequence>
<protein>
    <submittedName>
        <fullName evidence="1">Tagatose-6-phosphate kinase AgaZ</fullName>
    </submittedName>
</protein>
<dbReference type="InterPro" id="IPR013785">
    <property type="entry name" value="Aldolase_TIM"/>
</dbReference>
<dbReference type="GO" id="GO:0016301">
    <property type="term" value="F:kinase activity"/>
    <property type="evidence" value="ECO:0007669"/>
    <property type="project" value="UniProtKB-KW"/>
</dbReference>
<dbReference type="GO" id="GO:0005975">
    <property type="term" value="P:carbohydrate metabolic process"/>
    <property type="evidence" value="ECO:0007669"/>
    <property type="project" value="InterPro"/>
</dbReference>
<dbReference type="Pfam" id="PF08013">
    <property type="entry name" value="GatZ_KbaZ-like"/>
    <property type="match status" value="1"/>
</dbReference>
<dbReference type="RefSeq" id="WP_318348388.1">
    <property type="nucleotide sequence ID" value="NZ_AP018694.1"/>
</dbReference>
<keyword evidence="1" id="KW-0418">Kinase</keyword>
<dbReference type="Gene3D" id="1.10.400.20">
    <property type="entry name" value="putative tagatose 6-phosphate kinase domain like"/>
    <property type="match status" value="1"/>
</dbReference>
<dbReference type="KEGG" id="anf:AQPE_4411"/>
<evidence type="ECO:0000313" key="1">
    <source>
        <dbReference type="EMBL" id="BBE20220.1"/>
    </source>
</evidence>
<keyword evidence="1" id="KW-0808">Transferase</keyword>
<dbReference type="Proteomes" id="UP001193389">
    <property type="component" value="Chromosome"/>
</dbReference>
<reference evidence="1" key="1">
    <citation type="journal article" date="2020" name="Int. J. Syst. Evol. Microbiol.">
        <title>Aquipluma nitroreducens gen. nov. sp. nov., a novel facultatively anaerobic bacterium isolated from a freshwater lake.</title>
        <authorList>
            <person name="Watanabe M."/>
            <person name="Kojima H."/>
            <person name="Fukui M."/>
        </authorList>
    </citation>
    <scope>NUCLEOTIDE SEQUENCE</scope>
    <source>
        <strain evidence="1">MeG22</strain>
    </source>
</reference>
<dbReference type="InterPro" id="IPR012062">
    <property type="entry name" value="GatZ/KbaZ-like"/>
</dbReference>
<proteinExistence type="predicted"/>